<feature type="domain" description="IraD/Gp25-like" evidence="1">
    <location>
        <begin position="24"/>
        <end position="123"/>
    </location>
</feature>
<dbReference type="InterPro" id="IPR017737">
    <property type="entry name" value="TssE1-like"/>
</dbReference>
<evidence type="ECO:0000313" key="3">
    <source>
        <dbReference type="Proteomes" id="UP000574067"/>
    </source>
</evidence>
<dbReference type="Pfam" id="PF04965">
    <property type="entry name" value="GPW_gp25"/>
    <property type="match status" value="1"/>
</dbReference>
<reference evidence="2 3" key="1">
    <citation type="submission" date="2020-04" db="EMBL/GenBank/DDBJ databases">
        <title>Azohydromonas sp. isolated from soil.</title>
        <authorList>
            <person name="Dahal R.H."/>
        </authorList>
    </citation>
    <scope>NUCLEOTIDE SEQUENCE [LARGE SCALE GENOMIC DNA]</scope>
    <source>
        <strain evidence="2 3">G-1-1-14</strain>
    </source>
</reference>
<dbReference type="InterPro" id="IPR053176">
    <property type="entry name" value="T6SS_TssE1-like"/>
</dbReference>
<protein>
    <submittedName>
        <fullName evidence="2">Type VI secretion system baseplate subunit TssE</fullName>
    </submittedName>
</protein>
<organism evidence="2 3">
    <name type="scientific">Azohydromonas caseinilytica</name>
    <dbReference type="NCBI Taxonomy" id="2728836"/>
    <lineage>
        <taxon>Bacteria</taxon>
        <taxon>Pseudomonadati</taxon>
        <taxon>Pseudomonadota</taxon>
        <taxon>Betaproteobacteria</taxon>
        <taxon>Burkholderiales</taxon>
        <taxon>Sphaerotilaceae</taxon>
        <taxon>Azohydromonas</taxon>
    </lineage>
</organism>
<dbReference type="InterPro" id="IPR007048">
    <property type="entry name" value="IraD/Gp25-like"/>
</dbReference>
<dbReference type="PANTHER" id="PTHR38595:SF2">
    <property type="entry name" value="TYPE VI SECRETION SYSTEM BASEPLATE SUBUNIT TSSE"/>
    <property type="match status" value="1"/>
</dbReference>
<sequence length="154" mass="16593">MLDKLLGAVTSTDVTSATSQDIEQVKASVARDIETLLNTRPGYGPGQLANHPRTARSLLTFGLSDITSLSLASDRDRHRIVCAITRALQDHETRLSDVHVFVREDLSANAALCFSIHANLQVTSDSEPVAFDAVLHPGSNRYAVSNGPRALARS</sequence>
<gene>
    <name evidence="2" type="primary">tssE</name>
    <name evidence="2" type="ORF">HHL10_29140</name>
</gene>
<proteinExistence type="predicted"/>
<comment type="caution">
    <text evidence="2">The sequence shown here is derived from an EMBL/GenBank/DDBJ whole genome shotgun (WGS) entry which is preliminary data.</text>
</comment>
<dbReference type="RefSeq" id="WP_169163937.1">
    <property type="nucleotide sequence ID" value="NZ_JABBFW010000051.1"/>
</dbReference>
<accession>A0A848FMT1</accession>
<dbReference type="PANTHER" id="PTHR38595">
    <property type="entry name" value="CYTOPLASMIC PROTEIN-RELATED"/>
    <property type="match status" value="1"/>
</dbReference>
<dbReference type="EMBL" id="JABBFW010000051">
    <property type="protein sequence ID" value="NML19041.1"/>
    <property type="molecule type" value="Genomic_DNA"/>
</dbReference>
<dbReference type="SUPFAM" id="SSF160719">
    <property type="entry name" value="gpW/gp25-like"/>
    <property type="match status" value="1"/>
</dbReference>
<name>A0A848FMT1_9BURK</name>
<evidence type="ECO:0000259" key="1">
    <source>
        <dbReference type="Pfam" id="PF04965"/>
    </source>
</evidence>
<dbReference type="Gene3D" id="3.10.450.40">
    <property type="match status" value="1"/>
</dbReference>
<dbReference type="NCBIfam" id="TIGR03357">
    <property type="entry name" value="VI_zyme"/>
    <property type="match status" value="1"/>
</dbReference>
<evidence type="ECO:0000313" key="2">
    <source>
        <dbReference type="EMBL" id="NML19041.1"/>
    </source>
</evidence>
<dbReference type="Proteomes" id="UP000574067">
    <property type="component" value="Unassembled WGS sequence"/>
</dbReference>
<keyword evidence="3" id="KW-1185">Reference proteome</keyword>
<dbReference type="AlphaFoldDB" id="A0A848FMT1"/>